<keyword evidence="7" id="KW-0408">Iron</keyword>
<evidence type="ECO:0000256" key="6">
    <source>
        <dbReference type="ARBA" id="ARBA00022729"/>
    </source>
</evidence>
<keyword evidence="11 12" id="KW-0998">Cell outer membrane</keyword>
<organism evidence="17 18">
    <name type="scientific">Sphingobacterium lactis</name>
    <dbReference type="NCBI Taxonomy" id="797291"/>
    <lineage>
        <taxon>Bacteria</taxon>
        <taxon>Pseudomonadati</taxon>
        <taxon>Bacteroidota</taxon>
        <taxon>Sphingobacteriia</taxon>
        <taxon>Sphingobacteriales</taxon>
        <taxon>Sphingobacteriaceae</taxon>
        <taxon>Sphingobacterium</taxon>
    </lineage>
</organism>
<comment type="subcellular location">
    <subcellularLocation>
        <location evidence="1 12">Cell outer membrane</location>
        <topology evidence="1 12">Multi-pass membrane protein</topology>
    </subcellularLocation>
</comment>
<accession>A0A1H6CNE9</accession>
<keyword evidence="6 14" id="KW-0732">Signal</keyword>
<evidence type="ECO:0000313" key="17">
    <source>
        <dbReference type="EMBL" id="SEG74203.1"/>
    </source>
</evidence>
<keyword evidence="8" id="KW-0406">Ion transport</keyword>
<keyword evidence="4" id="KW-0410">Iron transport</keyword>
<dbReference type="Gene3D" id="2.40.170.20">
    <property type="entry name" value="TonB-dependent receptor, beta-barrel domain"/>
    <property type="match status" value="1"/>
</dbReference>
<keyword evidence="2 12" id="KW-0813">Transport</keyword>
<evidence type="ECO:0000256" key="13">
    <source>
        <dbReference type="RuleBase" id="RU003357"/>
    </source>
</evidence>
<dbReference type="InterPro" id="IPR036942">
    <property type="entry name" value="Beta-barrel_TonB_sf"/>
</dbReference>
<dbReference type="Proteomes" id="UP000236731">
    <property type="component" value="Unassembled WGS sequence"/>
</dbReference>
<feature type="signal peptide" evidence="14">
    <location>
        <begin position="1"/>
        <end position="18"/>
    </location>
</feature>
<keyword evidence="18" id="KW-1185">Reference proteome</keyword>
<dbReference type="GO" id="GO:0015344">
    <property type="term" value="F:siderophore uptake transmembrane transporter activity"/>
    <property type="evidence" value="ECO:0007669"/>
    <property type="project" value="TreeGrafter"/>
</dbReference>
<dbReference type="PANTHER" id="PTHR32552:SF68">
    <property type="entry name" value="FERRICHROME OUTER MEMBRANE TRANSPORTER_PHAGE RECEPTOR"/>
    <property type="match status" value="1"/>
</dbReference>
<proteinExistence type="inferred from homology"/>
<keyword evidence="3 12" id="KW-1134">Transmembrane beta strand</keyword>
<feature type="domain" description="TonB-dependent receptor-like beta-barrel" evidence="15">
    <location>
        <begin position="303"/>
        <end position="717"/>
    </location>
</feature>
<evidence type="ECO:0000256" key="10">
    <source>
        <dbReference type="ARBA" id="ARBA00023136"/>
    </source>
</evidence>
<evidence type="ECO:0000256" key="7">
    <source>
        <dbReference type="ARBA" id="ARBA00023004"/>
    </source>
</evidence>
<feature type="domain" description="TonB-dependent receptor plug" evidence="16">
    <location>
        <begin position="59"/>
        <end position="152"/>
    </location>
</feature>
<evidence type="ECO:0000256" key="14">
    <source>
        <dbReference type="SAM" id="SignalP"/>
    </source>
</evidence>
<evidence type="ECO:0000313" key="18">
    <source>
        <dbReference type="Proteomes" id="UP000236731"/>
    </source>
</evidence>
<evidence type="ECO:0000256" key="3">
    <source>
        <dbReference type="ARBA" id="ARBA00022452"/>
    </source>
</evidence>
<evidence type="ECO:0000259" key="15">
    <source>
        <dbReference type="Pfam" id="PF00593"/>
    </source>
</evidence>
<keyword evidence="9 13" id="KW-0798">TonB box</keyword>
<dbReference type="OrthoDB" id="9775095at2"/>
<dbReference type="AlphaFoldDB" id="A0A1H6CNE9"/>
<dbReference type="SUPFAM" id="SSF56935">
    <property type="entry name" value="Porins"/>
    <property type="match status" value="1"/>
</dbReference>
<dbReference type="CDD" id="cd01347">
    <property type="entry name" value="ligand_gated_channel"/>
    <property type="match status" value="1"/>
</dbReference>
<dbReference type="Pfam" id="PF07715">
    <property type="entry name" value="Plug"/>
    <property type="match status" value="1"/>
</dbReference>
<evidence type="ECO:0000256" key="2">
    <source>
        <dbReference type="ARBA" id="ARBA00022448"/>
    </source>
</evidence>
<dbReference type="RefSeq" id="WP_103907881.1">
    <property type="nucleotide sequence ID" value="NZ_CP049246.1"/>
</dbReference>
<evidence type="ECO:0000256" key="11">
    <source>
        <dbReference type="ARBA" id="ARBA00023237"/>
    </source>
</evidence>
<gene>
    <name evidence="17" type="ORF">SAMN05421877_11722</name>
</gene>
<dbReference type="InterPro" id="IPR037066">
    <property type="entry name" value="Plug_dom_sf"/>
</dbReference>
<evidence type="ECO:0000256" key="9">
    <source>
        <dbReference type="ARBA" id="ARBA00023077"/>
    </source>
</evidence>
<feature type="chain" id="PRO_5009295038" evidence="14">
    <location>
        <begin position="19"/>
        <end position="746"/>
    </location>
</feature>
<dbReference type="PROSITE" id="PS52016">
    <property type="entry name" value="TONB_DEPENDENT_REC_3"/>
    <property type="match status" value="1"/>
</dbReference>
<evidence type="ECO:0000256" key="8">
    <source>
        <dbReference type="ARBA" id="ARBA00023065"/>
    </source>
</evidence>
<protein>
    <submittedName>
        <fullName evidence="17">Iron complex outermembrane recepter protein</fullName>
    </submittedName>
</protein>
<dbReference type="InterPro" id="IPR012910">
    <property type="entry name" value="Plug_dom"/>
</dbReference>
<name>A0A1H6CNE9_9SPHI</name>
<dbReference type="PANTHER" id="PTHR32552">
    <property type="entry name" value="FERRICHROME IRON RECEPTOR-RELATED"/>
    <property type="match status" value="1"/>
</dbReference>
<evidence type="ECO:0000256" key="12">
    <source>
        <dbReference type="PROSITE-ProRule" id="PRU01360"/>
    </source>
</evidence>
<dbReference type="Gene3D" id="2.170.130.10">
    <property type="entry name" value="TonB-dependent receptor, plug domain"/>
    <property type="match status" value="1"/>
</dbReference>
<sequence length="746" mass="83937">MKVFILLLILFLGLQSFAQTPKNEQVDTLNTQTIDEITINTYIKKDTEFTNKMPLRAIENAQVYSSIDKIFFQNQQVFTLDVGYRNVTGIQKMWSSTHRAGDGGTIMSLRGFLINNPLRNGLVAPITSNIDAINLEKLEVLKGPSATLYGSNVSSYGGVINRVTKQPLDSLAGQVSLISGSNNYYRAQTDINTPLSRDKKLLFRLNAAYTNEGTFQKPDAKNTYLALAPSLSYQVSDKFKLTVDYEGNFNEGNPEQIFFYLTPALGASNMKDLSKNLNLDYKESYSGNGLTTKTKIHNIFGQGIYQINDHIKSSTHINHTYTHSNGFSPYFYLAPKGQFTQNPEDKDLGVARADQSMENSTVKIFQIQQNVNLDYRWNEVRNRTVIGFDYMRTEEAIHFMFTPYDWQPLNSKDFSGMNSNSLTETYNKLKLDPKKFDSSNRWNQIGPKDTYSAYISNVITPLAKLNIMMGIRYESNTIGAGTVGPNDVKTFTQAAWSPKLGVVYELINDKFSIFGNYQNSFKSNGYYIADNKGTPKLSDPETANQLEGGIKAILFDDRFSATLNYYDIQVRNTILRTGEMVPNTSIAIQDQSGKLQSKGMELEISAYLVRGFSILGGVSYNDSKLLKAAPNIQGRRPTVAAAPWQANFYSSYLFLDGKLSGLGIGLGGNYASDNKILDQWNATTKTEEVFKLPAYFIMNANVFYDTKKYRIGVNFDNFTNQKYWIGYTTANAQRLFHAMGSLTYKF</sequence>
<comment type="similarity">
    <text evidence="12 13">Belongs to the TonB-dependent receptor family.</text>
</comment>
<keyword evidence="10 12" id="KW-0472">Membrane</keyword>
<dbReference type="GO" id="GO:0009279">
    <property type="term" value="C:cell outer membrane"/>
    <property type="evidence" value="ECO:0007669"/>
    <property type="project" value="UniProtKB-SubCell"/>
</dbReference>
<dbReference type="InterPro" id="IPR000531">
    <property type="entry name" value="Beta-barrel_TonB"/>
</dbReference>
<evidence type="ECO:0000256" key="1">
    <source>
        <dbReference type="ARBA" id="ARBA00004571"/>
    </source>
</evidence>
<evidence type="ECO:0000256" key="5">
    <source>
        <dbReference type="ARBA" id="ARBA00022692"/>
    </source>
</evidence>
<evidence type="ECO:0000256" key="4">
    <source>
        <dbReference type="ARBA" id="ARBA00022496"/>
    </source>
</evidence>
<dbReference type="Pfam" id="PF00593">
    <property type="entry name" value="TonB_dep_Rec_b-barrel"/>
    <property type="match status" value="1"/>
</dbReference>
<evidence type="ECO:0000259" key="16">
    <source>
        <dbReference type="Pfam" id="PF07715"/>
    </source>
</evidence>
<reference evidence="18" key="1">
    <citation type="submission" date="2016-10" db="EMBL/GenBank/DDBJ databases">
        <authorList>
            <person name="Varghese N."/>
            <person name="Submissions S."/>
        </authorList>
    </citation>
    <scope>NUCLEOTIDE SEQUENCE [LARGE SCALE GENOMIC DNA]</scope>
    <source>
        <strain evidence="18">DSM 22361</strain>
    </source>
</reference>
<keyword evidence="5 12" id="KW-0812">Transmembrane</keyword>
<dbReference type="EMBL" id="FNUT01000017">
    <property type="protein sequence ID" value="SEG74203.1"/>
    <property type="molecule type" value="Genomic_DNA"/>
</dbReference>
<dbReference type="InterPro" id="IPR039426">
    <property type="entry name" value="TonB-dep_rcpt-like"/>
</dbReference>